<gene>
    <name evidence="1" type="ORF">F2Q69_00034667</name>
</gene>
<name>A0A8S9SID4_BRACR</name>
<comment type="caution">
    <text evidence="1">The sequence shown here is derived from an EMBL/GenBank/DDBJ whole genome shotgun (WGS) entry which is preliminary data.</text>
</comment>
<organism evidence="1 2">
    <name type="scientific">Brassica cretica</name>
    <name type="common">Mustard</name>
    <dbReference type="NCBI Taxonomy" id="69181"/>
    <lineage>
        <taxon>Eukaryota</taxon>
        <taxon>Viridiplantae</taxon>
        <taxon>Streptophyta</taxon>
        <taxon>Embryophyta</taxon>
        <taxon>Tracheophyta</taxon>
        <taxon>Spermatophyta</taxon>
        <taxon>Magnoliopsida</taxon>
        <taxon>eudicotyledons</taxon>
        <taxon>Gunneridae</taxon>
        <taxon>Pentapetalae</taxon>
        <taxon>rosids</taxon>
        <taxon>malvids</taxon>
        <taxon>Brassicales</taxon>
        <taxon>Brassicaceae</taxon>
        <taxon>Brassiceae</taxon>
        <taxon>Brassica</taxon>
    </lineage>
</organism>
<accession>A0A8S9SID4</accession>
<evidence type="ECO:0000313" key="2">
    <source>
        <dbReference type="Proteomes" id="UP000712600"/>
    </source>
</evidence>
<sequence length="72" mass="8175">MHAGQMQVVHDNKADGLDSSSFLRRHSTVALLFDEDSRGASFCFQISTRSSPKRRRGLYACYTYLLFSWASP</sequence>
<evidence type="ECO:0000313" key="1">
    <source>
        <dbReference type="EMBL" id="KAF3599805.1"/>
    </source>
</evidence>
<dbReference type="Proteomes" id="UP000712600">
    <property type="component" value="Unassembled WGS sequence"/>
</dbReference>
<dbReference type="EMBL" id="QGKX02000004">
    <property type="protein sequence ID" value="KAF3599805.1"/>
    <property type="molecule type" value="Genomic_DNA"/>
</dbReference>
<dbReference type="AlphaFoldDB" id="A0A8S9SID4"/>
<proteinExistence type="predicted"/>
<protein>
    <submittedName>
        <fullName evidence="1">Uncharacterized protein</fullName>
    </submittedName>
</protein>
<reference evidence="1" key="1">
    <citation type="submission" date="2019-12" db="EMBL/GenBank/DDBJ databases">
        <title>Genome sequencing and annotation of Brassica cretica.</title>
        <authorList>
            <person name="Studholme D.J."/>
            <person name="Sarris P."/>
        </authorList>
    </citation>
    <scope>NUCLEOTIDE SEQUENCE</scope>
    <source>
        <strain evidence="1">PFS-109/04</strain>
        <tissue evidence="1">Leaf</tissue>
    </source>
</reference>